<dbReference type="CDD" id="cd05466">
    <property type="entry name" value="PBP2_LTTR_substrate"/>
    <property type="match status" value="1"/>
</dbReference>
<organism evidence="6 7">
    <name type="scientific">Candidatus Aphodousia faecigallinarum</name>
    <dbReference type="NCBI Taxonomy" id="2840677"/>
    <lineage>
        <taxon>Bacteria</taxon>
        <taxon>Pseudomonadati</taxon>
        <taxon>Pseudomonadota</taxon>
        <taxon>Betaproteobacteria</taxon>
        <taxon>Burkholderiales</taxon>
        <taxon>Sutterellaceae</taxon>
        <taxon>Sutterellaceae incertae sedis</taxon>
        <taxon>Candidatus Aphodousia</taxon>
    </lineage>
</organism>
<dbReference type="InterPro" id="IPR000847">
    <property type="entry name" value="LysR_HTH_N"/>
</dbReference>
<accession>A0A9D1IIB8</accession>
<dbReference type="GO" id="GO:0003700">
    <property type="term" value="F:DNA-binding transcription factor activity"/>
    <property type="evidence" value="ECO:0007669"/>
    <property type="project" value="InterPro"/>
</dbReference>
<keyword evidence="4" id="KW-0804">Transcription</keyword>
<keyword evidence="3" id="KW-0238">DNA-binding</keyword>
<evidence type="ECO:0000256" key="3">
    <source>
        <dbReference type="ARBA" id="ARBA00023125"/>
    </source>
</evidence>
<dbReference type="Gene3D" id="1.10.10.10">
    <property type="entry name" value="Winged helix-like DNA-binding domain superfamily/Winged helix DNA-binding domain"/>
    <property type="match status" value="1"/>
</dbReference>
<dbReference type="PANTHER" id="PTHR30126:SF40">
    <property type="entry name" value="HTH-TYPE TRANSCRIPTIONAL REGULATOR GLTR"/>
    <property type="match status" value="1"/>
</dbReference>
<dbReference type="PRINTS" id="PR00039">
    <property type="entry name" value="HTHLYSR"/>
</dbReference>
<dbReference type="EMBL" id="DVMY01000076">
    <property type="protein sequence ID" value="HIU37548.1"/>
    <property type="molecule type" value="Genomic_DNA"/>
</dbReference>
<keyword evidence="2" id="KW-0805">Transcription regulation</keyword>
<dbReference type="InterPro" id="IPR005119">
    <property type="entry name" value="LysR_subst-bd"/>
</dbReference>
<name>A0A9D1IIB8_9BURK</name>
<evidence type="ECO:0000256" key="1">
    <source>
        <dbReference type="ARBA" id="ARBA00009437"/>
    </source>
</evidence>
<dbReference type="Pfam" id="PF03466">
    <property type="entry name" value="LysR_substrate"/>
    <property type="match status" value="1"/>
</dbReference>
<proteinExistence type="inferred from homology"/>
<reference evidence="6" key="2">
    <citation type="journal article" date="2021" name="PeerJ">
        <title>Extensive microbial diversity within the chicken gut microbiome revealed by metagenomics and culture.</title>
        <authorList>
            <person name="Gilroy R."/>
            <person name="Ravi A."/>
            <person name="Getino M."/>
            <person name="Pursley I."/>
            <person name="Horton D.L."/>
            <person name="Alikhan N.F."/>
            <person name="Baker D."/>
            <person name="Gharbi K."/>
            <person name="Hall N."/>
            <person name="Watson M."/>
            <person name="Adriaenssens E.M."/>
            <person name="Foster-Nyarko E."/>
            <person name="Jarju S."/>
            <person name="Secka A."/>
            <person name="Antonio M."/>
            <person name="Oren A."/>
            <person name="Chaudhuri R.R."/>
            <person name="La Ragione R."/>
            <person name="Hildebrand F."/>
            <person name="Pallen M.J."/>
        </authorList>
    </citation>
    <scope>NUCLEOTIDE SEQUENCE</scope>
    <source>
        <strain evidence="6">7463</strain>
    </source>
</reference>
<dbReference type="AlphaFoldDB" id="A0A9D1IIB8"/>
<comment type="caution">
    <text evidence="6">The sequence shown here is derived from an EMBL/GenBank/DDBJ whole genome shotgun (WGS) entry which is preliminary data.</text>
</comment>
<evidence type="ECO:0000259" key="5">
    <source>
        <dbReference type="PROSITE" id="PS50931"/>
    </source>
</evidence>
<dbReference type="SUPFAM" id="SSF53850">
    <property type="entry name" value="Periplasmic binding protein-like II"/>
    <property type="match status" value="1"/>
</dbReference>
<feature type="domain" description="HTH lysR-type" evidence="5">
    <location>
        <begin position="1"/>
        <end position="60"/>
    </location>
</feature>
<dbReference type="InterPro" id="IPR036388">
    <property type="entry name" value="WH-like_DNA-bd_sf"/>
</dbReference>
<dbReference type="PROSITE" id="PS50931">
    <property type="entry name" value="HTH_LYSR"/>
    <property type="match status" value="1"/>
</dbReference>
<dbReference type="Gene3D" id="3.40.190.10">
    <property type="entry name" value="Periplasmic binding protein-like II"/>
    <property type="match status" value="2"/>
</dbReference>
<dbReference type="GO" id="GO:0000976">
    <property type="term" value="F:transcription cis-regulatory region binding"/>
    <property type="evidence" value="ECO:0007669"/>
    <property type="project" value="TreeGrafter"/>
</dbReference>
<reference evidence="6" key="1">
    <citation type="submission" date="2020-10" db="EMBL/GenBank/DDBJ databases">
        <authorList>
            <person name="Gilroy R."/>
        </authorList>
    </citation>
    <scope>NUCLEOTIDE SEQUENCE</scope>
    <source>
        <strain evidence="6">7463</strain>
    </source>
</reference>
<gene>
    <name evidence="6" type="ORF">IAC56_04680</name>
</gene>
<protein>
    <submittedName>
        <fullName evidence="6">LysR family transcriptional regulator</fullName>
    </submittedName>
</protein>
<dbReference type="PANTHER" id="PTHR30126">
    <property type="entry name" value="HTH-TYPE TRANSCRIPTIONAL REGULATOR"/>
    <property type="match status" value="1"/>
</dbReference>
<evidence type="ECO:0000256" key="2">
    <source>
        <dbReference type="ARBA" id="ARBA00023015"/>
    </source>
</evidence>
<sequence length="317" mass="35561">MSMLDDDLDVFIAVCETHSFSKAAQKLSLTQSAVTKKIKKLEDRLGADLFDRSKRPIALTQEAEVLMHQALLARESLEKTVGEIREGAFLLPVFCVGTIESLAKSFLPSFITAVRQEASRVFAITGTSQFLINAVQNREIDFAFVSNVFSEMKGLTRRKIFEEQSILMMPVDFARAHPESWTWQEIQLCGLPYLQYIQKGGEGRLNDTYISLLHMDIPSRIEVDSSSTMMSLVARGAGWTIARALGILQNPEIAQKIALYPLPPPELSSPLYLVARSDEPPHLVSRVADLSKQIFEREITPKLRKIAPWLLEGIKVN</sequence>
<comment type="similarity">
    <text evidence="1">Belongs to the LysR transcriptional regulatory family.</text>
</comment>
<dbReference type="Proteomes" id="UP000824083">
    <property type="component" value="Unassembled WGS sequence"/>
</dbReference>
<evidence type="ECO:0000313" key="7">
    <source>
        <dbReference type="Proteomes" id="UP000824083"/>
    </source>
</evidence>
<dbReference type="InterPro" id="IPR036390">
    <property type="entry name" value="WH_DNA-bd_sf"/>
</dbReference>
<evidence type="ECO:0000256" key="4">
    <source>
        <dbReference type="ARBA" id="ARBA00023163"/>
    </source>
</evidence>
<dbReference type="Pfam" id="PF00126">
    <property type="entry name" value="HTH_1"/>
    <property type="match status" value="1"/>
</dbReference>
<dbReference type="SUPFAM" id="SSF46785">
    <property type="entry name" value="Winged helix' DNA-binding domain"/>
    <property type="match status" value="1"/>
</dbReference>
<evidence type="ECO:0000313" key="6">
    <source>
        <dbReference type="EMBL" id="HIU37548.1"/>
    </source>
</evidence>
<dbReference type="FunFam" id="1.10.10.10:FF:000001">
    <property type="entry name" value="LysR family transcriptional regulator"/>
    <property type="match status" value="1"/>
</dbReference>